<dbReference type="PANTHER" id="PTHR11903:SF11">
    <property type="entry name" value="ALPHA-DIOXYGENASE 1"/>
    <property type="match status" value="1"/>
</dbReference>
<dbReference type="InterPro" id="IPR050783">
    <property type="entry name" value="Oxylipin_biosynth_metab"/>
</dbReference>
<keyword evidence="5" id="KW-0408">Iron</keyword>
<keyword evidence="6" id="KW-1133">Transmembrane helix</keyword>
<dbReference type="SUPFAM" id="SSF48113">
    <property type="entry name" value="Heme-dependent peroxidases"/>
    <property type="match status" value="1"/>
</dbReference>
<keyword evidence="7" id="KW-0575">Peroxidase</keyword>
<gene>
    <name evidence="7" type="ORF">ABC977_06855</name>
</gene>
<evidence type="ECO:0000313" key="7">
    <source>
        <dbReference type="EMBL" id="MEY6432130.1"/>
    </source>
</evidence>
<evidence type="ECO:0000256" key="3">
    <source>
        <dbReference type="ARBA" id="ARBA00022964"/>
    </source>
</evidence>
<organism evidence="7 8">
    <name type="scientific">Thioalkalicoccus limnaeus</name>
    <dbReference type="NCBI Taxonomy" id="120681"/>
    <lineage>
        <taxon>Bacteria</taxon>
        <taxon>Pseudomonadati</taxon>
        <taxon>Pseudomonadota</taxon>
        <taxon>Gammaproteobacteria</taxon>
        <taxon>Chromatiales</taxon>
        <taxon>Chromatiaceae</taxon>
        <taxon>Thioalkalicoccus</taxon>
    </lineage>
</organism>
<keyword evidence="2" id="KW-0611">Plant defense</keyword>
<proteinExistence type="predicted"/>
<comment type="caution">
    <text evidence="7">The sequence shown here is derived from an EMBL/GenBank/DDBJ whole genome shotgun (WGS) entry which is preliminary data.</text>
</comment>
<feature type="transmembrane region" description="Helical" evidence="6">
    <location>
        <begin position="7"/>
        <end position="29"/>
    </location>
</feature>
<dbReference type="EMBL" id="JBDKXB010000006">
    <property type="protein sequence ID" value="MEY6432130.1"/>
    <property type="molecule type" value="Genomic_DNA"/>
</dbReference>
<evidence type="ECO:0000256" key="5">
    <source>
        <dbReference type="ARBA" id="ARBA00023004"/>
    </source>
</evidence>
<dbReference type="InterPro" id="IPR010255">
    <property type="entry name" value="Haem_peroxidase_sf"/>
</dbReference>
<reference evidence="7 8" key="1">
    <citation type="submission" date="2024-05" db="EMBL/GenBank/DDBJ databases">
        <title>Genome Sequence and Characterization of the New Strain Purple Sulfur Bacterium of Genus Thioalkalicoccus.</title>
        <authorList>
            <person name="Bryantseva I.A."/>
            <person name="Kyndt J.A."/>
            <person name="Imhoff J.F."/>
        </authorList>
    </citation>
    <scope>NUCLEOTIDE SEQUENCE [LARGE SCALE GENOMIC DNA]</scope>
    <source>
        <strain evidence="7 8">Um2</strain>
    </source>
</reference>
<dbReference type="Pfam" id="PF03098">
    <property type="entry name" value="An_peroxidase"/>
    <property type="match status" value="3"/>
</dbReference>
<dbReference type="InterPro" id="IPR037120">
    <property type="entry name" value="Haem_peroxidase_sf_animal"/>
</dbReference>
<evidence type="ECO:0000256" key="4">
    <source>
        <dbReference type="ARBA" id="ARBA00023002"/>
    </source>
</evidence>
<keyword evidence="8" id="KW-1185">Reference proteome</keyword>
<evidence type="ECO:0000256" key="6">
    <source>
        <dbReference type="SAM" id="Phobius"/>
    </source>
</evidence>
<protein>
    <submittedName>
        <fullName evidence="7">Peroxidase family protein</fullName>
    </submittedName>
</protein>
<dbReference type="InterPro" id="IPR019791">
    <property type="entry name" value="Haem_peroxidase_animal"/>
</dbReference>
<dbReference type="RefSeq" id="WP_369666516.1">
    <property type="nucleotide sequence ID" value="NZ_JBDKXB010000006.1"/>
</dbReference>
<dbReference type="GO" id="GO:0004601">
    <property type="term" value="F:peroxidase activity"/>
    <property type="evidence" value="ECO:0007669"/>
    <property type="project" value="UniProtKB-KW"/>
</dbReference>
<accession>A0ABV4BI58</accession>
<evidence type="ECO:0000256" key="2">
    <source>
        <dbReference type="ARBA" id="ARBA00022821"/>
    </source>
</evidence>
<dbReference type="Proteomes" id="UP001564408">
    <property type="component" value="Unassembled WGS sequence"/>
</dbReference>
<dbReference type="Gene3D" id="1.10.640.10">
    <property type="entry name" value="Haem peroxidase domain superfamily, animal type"/>
    <property type="match status" value="1"/>
</dbReference>
<keyword evidence="6" id="KW-0812">Transmembrane</keyword>
<keyword evidence="4" id="KW-0560">Oxidoreductase</keyword>
<dbReference type="PANTHER" id="PTHR11903">
    <property type="entry name" value="PROSTAGLANDIN G/H SYNTHASE"/>
    <property type="match status" value="1"/>
</dbReference>
<keyword evidence="3" id="KW-0223">Dioxygenase</keyword>
<keyword evidence="6" id="KW-0472">Membrane</keyword>
<sequence length="934" mass="105564">MAAKRSFLRAVLIGVVAVLGIPVVLLAAWPDLREEALSLTACYQLGRAGFRPVAQEPADRFLGKVQEFTARCRGGSNALAHRDTPWVDWSTYWGTGDESTLSGFRLLPGERFDRFSRNQRGIDGALLDLEYQRIELIKFNLFDNYTYPDYLRGRDGVEGRAVTQWAAMRLPPDHPHYRDVGGSGDQLCSGELIRHRTVSGVCNDIRNPLMGSTGTLFARNVQFEETFPELSPSELVRNRHGDRLGVLRPDPQLISRELFTREQSDPERCNDGLGTGDDRAHCDYIQAPFFNVIAAFWIQFMTHDWFSHLDEGRNSPTFMEVGCRNRLEDGVERPLTEAEIAALGCRPGDRVDRALYQDTEPAPVFTANGQERLARAHRTTRNTTTAWWDASQMYGYSDVSLQRVKRDPDDAAKLLMVPRDDAAGREAAGPGERQGYLPVFEADDPIHRDWQGQEAVAFPDNWSVGMSFLHNLFAREHNIFVEEFRRHAERNPDIDSGLRNPAEPDRVIAYQDVTPDELYEVARLVVAATIAKIHTTEWTTQLLYDEVLHLAMNSNWHGLFRDRDRVSQILEKVVVDRLGTSVRDVDRTSWWSVFASGSGIFGLGSRRYADSPGLLKIRPSGEDIWDLRNPEHVNGGVNHFGSPFNFPEEFVTVYRLHPLVPDLLEYRHWDDPNPIREQVPVMSTFRGAATPAMHDRGLADWAVSMGRQRLGALTLQNHPRFLQNLPMARLDSETRLLDVAALDLIRDRERGIPRFNEFRRQYGLQSLTSFDDFIDRRLPADSPERERQAQIVVKLREIYGQHRCDDSKVISAVQRLNGKPVTDCLGHPDGTLVDNVEDLDTVVGWLAESTRPHGFAISETQFTVFILNASRRLFSDRFFTSSFRPEFYTHYGVAWVNDNGPAGSVADETGPAAHHAGIGRRTAGCGQCVRSLGA</sequence>
<evidence type="ECO:0000313" key="8">
    <source>
        <dbReference type="Proteomes" id="UP001564408"/>
    </source>
</evidence>
<keyword evidence="1" id="KW-0479">Metal-binding</keyword>
<name>A0ABV4BI58_9GAMM</name>
<dbReference type="PROSITE" id="PS50292">
    <property type="entry name" value="PEROXIDASE_3"/>
    <property type="match status" value="1"/>
</dbReference>
<evidence type="ECO:0000256" key="1">
    <source>
        <dbReference type="ARBA" id="ARBA00022723"/>
    </source>
</evidence>